<name>J9GL88_9ZZZZ</name>
<proteinExistence type="predicted"/>
<organism evidence="1">
    <name type="scientific">gut metagenome</name>
    <dbReference type="NCBI Taxonomy" id="749906"/>
    <lineage>
        <taxon>unclassified sequences</taxon>
        <taxon>metagenomes</taxon>
        <taxon>organismal metagenomes</taxon>
    </lineage>
</organism>
<accession>J9GL88</accession>
<dbReference type="EMBL" id="AMCI01000576">
    <property type="protein sequence ID" value="EJX08622.1"/>
    <property type="molecule type" value="Genomic_DNA"/>
</dbReference>
<reference evidence="1" key="1">
    <citation type="journal article" date="2012" name="PLoS ONE">
        <title>Gene sets for utilization of primary and secondary nutrition supplies in the distal gut of endangered iberian lynx.</title>
        <authorList>
            <person name="Alcaide M."/>
            <person name="Messina E."/>
            <person name="Richter M."/>
            <person name="Bargiela R."/>
            <person name="Peplies J."/>
            <person name="Huws S.A."/>
            <person name="Newbold C.J."/>
            <person name="Golyshin P.N."/>
            <person name="Simon M.A."/>
            <person name="Lopez G."/>
            <person name="Yakimov M.M."/>
            <person name="Ferrer M."/>
        </authorList>
    </citation>
    <scope>NUCLEOTIDE SEQUENCE</scope>
</reference>
<protein>
    <submittedName>
        <fullName evidence="1">Uncharacterized protein</fullName>
    </submittedName>
</protein>
<comment type="caution">
    <text evidence="1">The sequence shown here is derived from an EMBL/GenBank/DDBJ whole genome shotgun (WGS) entry which is preliminary data.</text>
</comment>
<gene>
    <name evidence="1" type="ORF">EVA_03270</name>
</gene>
<sequence length="65" mass="7238">MQLYNNQGNLLSSSIETLKAGTFLSKELEMTGTACKLVIVDFQTTEQLDSCPIEISHARDIDDLF</sequence>
<evidence type="ECO:0000313" key="1">
    <source>
        <dbReference type="EMBL" id="EJX08622.1"/>
    </source>
</evidence>
<dbReference type="AlphaFoldDB" id="J9GL88"/>